<keyword evidence="1" id="KW-1185">Reference proteome</keyword>
<name>A0A914MNV6_MELIC</name>
<organism evidence="1 2">
    <name type="scientific">Meloidogyne incognita</name>
    <name type="common">Southern root-knot nematode worm</name>
    <name type="synonym">Oxyuris incognita</name>
    <dbReference type="NCBI Taxonomy" id="6306"/>
    <lineage>
        <taxon>Eukaryota</taxon>
        <taxon>Metazoa</taxon>
        <taxon>Ecdysozoa</taxon>
        <taxon>Nematoda</taxon>
        <taxon>Chromadorea</taxon>
        <taxon>Rhabditida</taxon>
        <taxon>Tylenchina</taxon>
        <taxon>Tylenchomorpha</taxon>
        <taxon>Tylenchoidea</taxon>
        <taxon>Meloidogynidae</taxon>
        <taxon>Meloidogyninae</taxon>
        <taxon>Meloidogyne</taxon>
        <taxon>Meloidogyne incognita group</taxon>
    </lineage>
</organism>
<accession>A0A914MNV6</accession>
<dbReference type="WBParaSite" id="Minc3s01838g26648">
    <property type="protein sequence ID" value="Minc3s01838g26648"/>
    <property type="gene ID" value="Minc3s01838g26648"/>
</dbReference>
<dbReference type="AlphaFoldDB" id="A0A914MNV6"/>
<dbReference type="Proteomes" id="UP000887563">
    <property type="component" value="Unplaced"/>
</dbReference>
<protein>
    <submittedName>
        <fullName evidence="2">Uncharacterized protein</fullName>
    </submittedName>
</protein>
<evidence type="ECO:0000313" key="1">
    <source>
        <dbReference type="Proteomes" id="UP000887563"/>
    </source>
</evidence>
<proteinExistence type="predicted"/>
<reference evidence="2" key="1">
    <citation type="submission" date="2022-11" db="UniProtKB">
        <authorList>
            <consortium name="WormBaseParasite"/>
        </authorList>
    </citation>
    <scope>IDENTIFICATION</scope>
</reference>
<sequence length="99" mass="11022">MEPPVSSHRSTMVLVHAFIENSPSEGLNTKKPLKLVLTTFQNVAQPDEMFDGGVCKSKSELHKEIDPYIDSETGMLPKCTDTIVGFFHFLVSSIVRINN</sequence>
<evidence type="ECO:0000313" key="2">
    <source>
        <dbReference type="WBParaSite" id="Minc3s01838g26648"/>
    </source>
</evidence>